<protein>
    <submittedName>
        <fullName evidence="3">FkbM family methyltransferase</fullName>
    </submittedName>
</protein>
<feature type="domain" description="Methyltransferase FkbM" evidence="2">
    <location>
        <begin position="271"/>
        <end position="402"/>
    </location>
</feature>
<comment type="caution">
    <text evidence="3">The sequence shown here is derived from an EMBL/GenBank/DDBJ whole genome shotgun (WGS) entry which is preliminary data.</text>
</comment>
<dbReference type="Pfam" id="PF00535">
    <property type="entry name" value="Glycos_transf_2"/>
    <property type="match status" value="1"/>
</dbReference>
<dbReference type="Gene3D" id="3.40.50.150">
    <property type="entry name" value="Vaccinia Virus protein VP39"/>
    <property type="match status" value="1"/>
</dbReference>
<dbReference type="InterPro" id="IPR001173">
    <property type="entry name" value="Glyco_trans_2-like"/>
</dbReference>
<dbReference type="EMBL" id="JBHUIY010000012">
    <property type="protein sequence ID" value="MFD2233715.1"/>
    <property type="molecule type" value="Genomic_DNA"/>
</dbReference>
<gene>
    <name evidence="3" type="ORF">ACFSNB_07855</name>
</gene>
<dbReference type="PANTHER" id="PTHR34203">
    <property type="entry name" value="METHYLTRANSFERASE, FKBM FAMILY PROTEIN"/>
    <property type="match status" value="1"/>
</dbReference>
<proteinExistence type="predicted"/>
<dbReference type="GO" id="GO:0008168">
    <property type="term" value="F:methyltransferase activity"/>
    <property type="evidence" value="ECO:0007669"/>
    <property type="project" value="UniProtKB-KW"/>
</dbReference>
<dbReference type="GO" id="GO:0032259">
    <property type="term" value="P:methylation"/>
    <property type="evidence" value="ECO:0007669"/>
    <property type="project" value="UniProtKB-KW"/>
</dbReference>
<dbReference type="InterPro" id="IPR029044">
    <property type="entry name" value="Nucleotide-diphossugar_trans"/>
</dbReference>
<dbReference type="InterPro" id="IPR052514">
    <property type="entry name" value="SAM-dependent_MTase"/>
</dbReference>
<name>A0ABW5C945_9PROT</name>
<evidence type="ECO:0000259" key="1">
    <source>
        <dbReference type="Pfam" id="PF00535"/>
    </source>
</evidence>
<reference evidence="4" key="1">
    <citation type="journal article" date="2019" name="Int. J. Syst. Evol. Microbiol.">
        <title>The Global Catalogue of Microorganisms (GCM) 10K type strain sequencing project: providing services to taxonomists for standard genome sequencing and annotation.</title>
        <authorList>
            <consortium name="The Broad Institute Genomics Platform"/>
            <consortium name="The Broad Institute Genome Sequencing Center for Infectious Disease"/>
            <person name="Wu L."/>
            <person name="Ma J."/>
        </authorList>
    </citation>
    <scope>NUCLEOTIDE SEQUENCE [LARGE SCALE GENOMIC DNA]</scope>
    <source>
        <strain evidence="4">KCTC 15012</strain>
    </source>
</reference>
<dbReference type="InterPro" id="IPR006342">
    <property type="entry name" value="FkbM_mtfrase"/>
</dbReference>
<dbReference type="Pfam" id="PF05050">
    <property type="entry name" value="Methyltransf_21"/>
    <property type="match status" value="1"/>
</dbReference>
<keyword evidence="3" id="KW-0808">Transferase</keyword>
<dbReference type="Gene3D" id="3.90.550.10">
    <property type="entry name" value="Spore Coat Polysaccharide Biosynthesis Protein SpsA, Chain A"/>
    <property type="match status" value="1"/>
</dbReference>
<dbReference type="NCBIfam" id="TIGR01444">
    <property type="entry name" value="fkbM_fam"/>
    <property type="match status" value="1"/>
</dbReference>
<dbReference type="PANTHER" id="PTHR34203:SF15">
    <property type="entry name" value="SLL1173 PROTEIN"/>
    <property type="match status" value="1"/>
</dbReference>
<dbReference type="RefSeq" id="WP_377315584.1">
    <property type="nucleotide sequence ID" value="NZ_JBHUIY010000012.1"/>
</dbReference>
<organism evidence="3 4">
    <name type="scientific">Phaeospirillum tilakii</name>
    <dbReference type="NCBI Taxonomy" id="741673"/>
    <lineage>
        <taxon>Bacteria</taxon>
        <taxon>Pseudomonadati</taxon>
        <taxon>Pseudomonadota</taxon>
        <taxon>Alphaproteobacteria</taxon>
        <taxon>Rhodospirillales</taxon>
        <taxon>Rhodospirillaceae</taxon>
        <taxon>Phaeospirillum</taxon>
    </lineage>
</organism>
<keyword evidence="3" id="KW-0489">Methyltransferase</keyword>
<feature type="domain" description="Glycosyltransferase 2-like" evidence="1">
    <location>
        <begin position="49"/>
        <end position="124"/>
    </location>
</feature>
<dbReference type="Proteomes" id="UP001597296">
    <property type="component" value="Unassembled WGS sequence"/>
</dbReference>
<dbReference type="InterPro" id="IPR029063">
    <property type="entry name" value="SAM-dependent_MTases_sf"/>
</dbReference>
<dbReference type="SUPFAM" id="SSF53335">
    <property type="entry name" value="S-adenosyl-L-methionine-dependent methyltransferases"/>
    <property type="match status" value="1"/>
</dbReference>
<accession>A0ABW5C945</accession>
<evidence type="ECO:0000313" key="3">
    <source>
        <dbReference type="EMBL" id="MFD2233715.1"/>
    </source>
</evidence>
<evidence type="ECO:0000259" key="2">
    <source>
        <dbReference type="Pfam" id="PF05050"/>
    </source>
</evidence>
<dbReference type="SUPFAM" id="SSF53448">
    <property type="entry name" value="Nucleotide-diphospho-sugar transferases"/>
    <property type="match status" value="1"/>
</dbReference>
<evidence type="ECO:0000313" key="4">
    <source>
        <dbReference type="Proteomes" id="UP001597296"/>
    </source>
</evidence>
<sequence>MKCAVITPIGPGHQHRYAGCRESIEAAWARGRGGFDGLELLPMWDCEGQHGRSSRRNDGIARARELGCAWIFFLDADDLMVADAFERVAPLLDSHDAVWGAIWEIPPEGGVAAPRPGQPARLDGFDALLRTDPALSVQMGHFVRTEVAAAVGFDPELDVGEDFKYYLALWASRRCVKLDAPLFVNVRGSHSTGPRAADGGQWRAAAQAQILRALAGRELIAEVACDGGTARFAIADPFDTVQSAQCRGQFFEQGELTELRRWVPAGAAIGEIGANVGNHLVFYAQHMAPARLYPVEPNPASLDLLRRNVALNRIDGLIDPRGLGLAVGRAAGRAAMALPEAHNLGAARLVAGDTVPVCRLDALFADTRLDFLKIDVEGCELDALEGAAGLIERCRPTIYIEIWNDNLWPFESWCRRNGYQGRWMVTYVNAVNFFIVPE</sequence>
<keyword evidence="4" id="KW-1185">Reference proteome</keyword>